<organism evidence="1 2">
    <name type="scientific">Caerostris darwini</name>
    <dbReference type="NCBI Taxonomy" id="1538125"/>
    <lineage>
        <taxon>Eukaryota</taxon>
        <taxon>Metazoa</taxon>
        <taxon>Ecdysozoa</taxon>
        <taxon>Arthropoda</taxon>
        <taxon>Chelicerata</taxon>
        <taxon>Arachnida</taxon>
        <taxon>Araneae</taxon>
        <taxon>Araneomorphae</taxon>
        <taxon>Entelegynae</taxon>
        <taxon>Araneoidea</taxon>
        <taxon>Araneidae</taxon>
        <taxon>Caerostris</taxon>
    </lineage>
</organism>
<comment type="caution">
    <text evidence="1">The sequence shown here is derived from an EMBL/GenBank/DDBJ whole genome shotgun (WGS) entry which is preliminary data.</text>
</comment>
<dbReference type="Proteomes" id="UP001054837">
    <property type="component" value="Unassembled WGS sequence"/>
</dbReference>
<gene>
    <name evidence="1" type="ORF">CDAR_538341</name>
</gene>
<sequence>MMACDITMCISVVEATYSRRKGSRREHLNSSLLLLSVVDVIRRITGYLLSSTLCHSRTSLSDLHYAFHGGRAYRNISIGIAFHSSTF</sequence>
<dbReference type="AlphaFoldDB" id="A0AAV4UCE1"/>
<evidence type="ECO:0000313" key="1">
    <source>
        <dbReference type="EMBL" id="GIY55512.1"/>
    </source>
</evidence>
<accession>A0AAV4UCE1</accession>
<dbReference type="EMBL" id="BPLQ01011087">
    <property type="protein sequence ID" value="GIY55512.1"/>
    <property type="molecule type" value="Genomic_DNA"/>
</dbReference>
<evidence type="ECO:0000313" key="2">
    <source>
        <dbReference type="Proteomes" id="UP001054837"/>
    </source>
</evidence>
<reference evidence="1 2" key="1">
    <citation type="submission" date="2021-06" db="EMBL/GenBank/DDBJ databases">
        <title>Caerostris darwini draft genome.</title>
        <authorList>
            <person name="Kono N."/>
            <person name="Arakawa K."/>
        </authorList>
    </citation>
    <scope>NUCLEOTIDE SEQUENCE [LARGE SCALE GENOMIC DNA]</scope>
</reference>
<keyword evidence="2" id="KW-1185">Reference proteome</keyword>
<name>A0AAV4UCE1_9ARAC</name>
<protein>
    <submittedName>
        <fullName evidence="1">Uncharacterized protein</fullName>
    </submittedName>
</protein>
<proteinExistence type="predicted"/>